<protein>
    <submittedName>
        <fullName evidence="1">Uncharacterized protein</fullName>
    </submittedName>
</protein>
<evidence type="ECO:0000313" key="1">
    <source>
        <dbReference type="EMBL" id="TGO66722.1"/>
    </source>
</evidence>
<organism evidence="1 2">
    <name type="scientific">Botryotinia narcissicola</name>
    <dbReference type="NCBI Taxonomy" id="278944"/>
    <lineage>
        <taxon>Eukaryota</taxon>
        <taxon>Fungi</taxon>
        <taxon>Dikarya</taxon>
        <taxon>Ascomycota</taxon>
        <taxon>Pezizomycotina</taxon>
        <taxon>Leotiomycetes</taxon>
        <taxon>Helotiales</taxon>
        <taxon>Sclerotiniaceae</taxon>
        <taxon>Botryotinia</taxon>
    </lineage>
</organism>
<name>A0A4Z1J585_9HELO</name>
<keyword evidence="2" id="KW-1185">Reference proteome</keyword>
<gene>
    <name evidence="1" type="ORF">BOTNAR_0055g00080</name>
</gene>
<accession>A0A4Z1J585</accession>
<comment type="caution">
    <text evidence="1">The sequence shown here is derived from an EMBL/GenBank/DDBJ whole genome shotgun (WGS) entry which is preliminary data.</text>
</comment>
<dbReference type="AlphaFoldDB" id="A0A4Z1J585"/>
<dbReference type="OrthoDB" id="3542656at2759"/>
<dbReference type="Proteomes" id="UP000297452">
    <property type="component" value="Unassembled WGS sequence"/>
</dbReference>
<evidence type="ECO:0000313" key="2">
    <source>
        <dbReference type="Proteomes" id="UP000297452"/>
    </source>
</evidence>
<dbReference type="EMBL" id="PQXJ01000055">
    <property type="protein sequence ID" value="TGO66722.1"/>
    <property type="molecule type" value="Genomic_DNA"/>
</dbReference>
<sequence length="257" mass="29326">MMNFSLSQLYDRFTARPKEMTVWEMEDWIDEKSKRTGRGYYIPKGEIFCRALNQDGSLCKYTRRVGLNKNILAHCSRNLAIEYHALAPRKSGITKRENGPWTVSGNKCFKYCEQMILISHEYGTWEELTFMIKVYELLEKQLESEKVAQVQQSGNTSGATEQHDLALISLKRPRTDVSSTTSVEKARGAKSIAAMGKVSKMQNERQKIVSPHERACSYDPLTFDVHHAPADIKGTIRTTSATASRREVARNRSSYVF</sequence>
<proteinExistence type="predicted"/>
<reference evidence="1 2" key="1">
    <citation type="submission" date="2017-12" db="EMBL/GenBank/DDBJ databases">
        <title>Comparative genomics of Botrytis spp.</title>
        <authorList>
            <person name="Valero-Jimenez C.A."/>
            <person name="Tapia P."/>
            <person name="Veloso J."/>
            <person name="Silva-Moreno E."/>
            <person name="Staats M."/>
            <person name="Valdes J.H."/>
            <person name="Van Kan J.A.L."/>
        </authorList>
    </citation>
    <scope>NUCLEOTIDE SEQUENCE [LARGE SCALE GENOMIC DNA]</scope>
    <source>
        <strain evidence="1 2">MUCL2120</strain>
    </source>
</reference>